<accession>A0A240U485</accession>
<gene>
    <name evidence="1" type="ORF">CBP34_11995</name>
</gene>
<dbReference type="Proteomes" id="UP000194432">
    <property type="component" value="Chromosome 1"/>
</dbReference>
<dbReference type="KEGG" id="acin:CBP34_11995"/>
<dbReference type="EMBL" id="CP021361">
    <property type="protein sequence ID" value="ART52227.1"/>
    <property type="molecule type" value="Genomic_DNA"/>
</dbReference>
<name>A0A240U485_9BURK</name>
<evidence type="ECO:0000313" key="2">
    <source>
        <dbReference type="Proteomes" id="UP000194432"/>
    </source>
</evidence>
<dbReference type="RefSeq" id="WP_094098144.1">
    <property type="nucleotide sequence ID" value="NZ_CP021361.1"/>
</dbReference>
<evidence type="ECO:0000313" key="1">
    <source>
        <dbReference type="EMBL" id="ART52227.1"/>
    </source>
</evidence>
<proteinExistence type="predicted"/>
<dbReference type="AlphaFoldDB" id="A0A240U485"/>
<reference evidence="1 2" key="1">
    <citation type="submission" date="2017-05" db="EMBL/GenBank/DDBJ databases">
        <title>Polyphasic characterization of four soil-derived phenanthrene-degrading Acidovorax strains and proposal of Acidovorax phenanthrenivorans sp. nov.</title>
        <authorList>
            <person name="Singleton D.R."/>
            <person name="Lee J."/>
            <person name="Dickey A.N."/>
            <person name="Stroud A."/>
            <person name="Scholl E.H."/>
            <person name="Wright F.A."/>
            <person name="Aitken M.D."/>
        </authorList>
    </citation>
    <scope>NUCLEOTIDE SEQUENCE [LARGE SCALE GENOMIC DNA]</scope>
    <source>
        <strain evidence="1">NA3</strain>
    </source>
</reference>
<sequence length="162" mass="18053">MNTMIDTNAINAHQHQIEVLGLELEHASGVRALAARQAMHVSGGRDHFDADLLLEACDALVGNDRLFESYNDEANPNPTDFVLGDGCPFMSLDAYLDLRELFGGNWLVLAMTEYAARRGSEELRDDPRGKAEELVARALEEYSKARTVEFERFLEPLEAAQV</sequence>
<keyword evidence="2" id="KW-1185">Reference proteome</keyword>
<protein>
    <submittedName>
        <fullName evidence="1">Uncharacterized protein</fullName>
    </submittedName>
</protein>
<organism evidence="1 2">
    <name type="scientific">Acidovorax carolinensis</name>
    <dbReference type="NCBI Taxonomy" id="553814"/>
    <lineage>
        <taxon>Bacteria</taxon>
        <taxon>Pseudomonadati</taxon>
        <taxon>Pseudomonadota</taxon>
        <taxon>Betaproteobacteria</taxon>
        <taxon>Burkholderiales</taxon>
        <taxon>Comamonadaceae</taxon>
        <taxon>Acidovorax</taxon>
    </lineage>
</organism>